<dbReference type="OrthoDB" id="9773233at2"/>
<gene>
    <name evidence="1" type="ORF">E6C55_19415</name>
</gene>
<reference evidence="1 2" key="1">
    <citation type="submission" date="2019-04" db="EMBL/GenBank/DDBJ databases">
        <title>Cohnella sp. nov. isolated from preserved vegetables.</title>
        <authorList>
            <person name="Lin S.-Y."/>
            <person name="Hung M.-H."/>
            <person name="Young C.-C."/>
        </authorList>
    </citation>
    <scope>NUCLEOTIDE SEQUENCE [LARGE SCALE GENOMIC DNA]</scope>
    <source>
        <strain evidence="1 2">CC-MHH1044</strain>
    </source>
</reference>
<keyword evidence="2" id="KW-1185">Reference proteome</keyword>
<sequence length="116" mass="12901">MLHDLPTCRKPIFIWCSPSVCFKQLPCRFIEAKAVIDASGTWSSPNPAVSEGIWTENERKIQSKISYAIPDVSGKDRDRYAGKNVLVVGSGHSAINALLDLAKLQERIINKMTNRS</sequence>
<dbReference type="EMBL" id="SSOB01000025">
    <property type="protein sequence ID" value="THF76436.1"/>
    <property type="molecule type" value="Genomic_DNA"/>
</dbReference>
<evidence type="ECO:0000313" key="1">
    <source>
        <dbReference type="EMBL" id="THF76436.1"/>
    </source>
</evidence>
<organism evidence="1 2">
    <name type="scientific">Cohnella fermenti</name>
    <dbReference type="NCBI Taxonomy" id="2565925"/>
    <lineage>
        <taxon>Bacteria</taxon>
        <taxon>Bacillati</taxon>
        <taxon>Bacillota</taxon>
        <taxon>Bacilli</taxon>
        <taxon>Bacillales</taxon>
        <taxon>Paenibacillaceae</taxon>
        <taxon>Cohnella</taxon>
    </lineage>
</organism>
<protein>
    <recommendedName>
        <fullName evidence="3">FAD/NAD(P)-binding domain-containing protein</fullName>
    </recommendedName>
</protein>
<dbReference type="Proteomes" id="UP000310636">
    <property type="component" value="Unassembled WGS sequence"/>
</dbReference>
<name>A0A4S4BNL8_9BACL</name>
<comment type="caution">
    <text evidence="1">The sequence shown here is derived from an EMBL/GenBank/DDBJ whole genome shotgun (WGS) entry which is preliminary data.</text>
</comment>
<dbReference type="InterPro" id="IPR036188">
    <property type="entry name" value="FAD/NAD-bd_sf"/>
</dbReference>
<proteinExistence type="predicted"/>
<evidence type="ECO:0000313" key="2">
    <source>
        <dbReference type="Proteomes" id="UP000310636"/>
    </source>
</evidence>
<dbReference type="Gene3D" id="3.50.50.60">
    <property type="entry name" value="FAD/NAD(P)-binding domain"/>
    <property type="match status" value="1"/>
</dbReference>
<accession>A0A4S4BNL8</accession>
<evidence type="ECO:0008006" key="3">
    <source>
        <dbReference type="Google" id="ProtNLM"/>
    </source>
</evidence>
<dbReference type="SUPFAM" id="SSF51905">
    <property type="entry name" value="FAD/NAD(P)-binding domain"/>
    <property type="match status" value="1"/>
</dbReference>
<dbReference type="AlphaFoldDB" id="A0A4S4BNL8"/>